<reference evidence="2" key="3">
    <citation type="journal article" date="2018" name="Mol. Plant Microbe Interact.">
        <title>Genome sequence resources for the wheat stripe rust pathogen (Puccinia striiformis f. sp. tritici) and the barley stripe rust pathogen (Puccinia striiformis f. sp. hordei).</title>
        <authorList>
            <person name="Xia C."/>
            <person name="Wang M."/>
            <person name="Yin C."/>
            <person name="Cornejo O.E."/>
            <person name="Hulbert S.H."/>
            <person name="Chen X."/>
        </authorList>
    </citation>
    <scope>NUCLEOTIDE SEQUENCE [LARGE SCALE GENOMIC DNA]</scope>
    <source>
        <strain evidence="2">93TX-2</strain>
    </source>
</reference>
<dbReference type="AlphaFoldDB" id="A0A2S4WMC4"/>
<sequence>MSEPTLRPSRIIVLLDVAGVQRKCLIDTGSAIDIITETAMRNSSLIRRDLTRPIKIKLALHESKAEPIFLRHFTLANIHDPRSGLSFPKVPLRIGPINGDYDLILGAPFLTRFDLVVSMRNQWIRCETSHKTICDYRLSDSSVTVATVTPDHYPQEDSAKKIFDRIHGPLSGRHTSNLGGGRGCRRNRPASVVALF</sequence>
<dbReference type="InterPro" id="IPR021109">
    <property type="entry name" value="Peptidase_aspartic_dom_sf"/>
</dbReference>
<accession>A0A2S4WMC4</accession>
<name>A0A2S4WMC4_9BASI</name>
<organism evidence="1 2">
    <name type="scientific">Puccinia striiformis</name>
    <dbReference type="NCBI Taxonomy" id="27350"/>
    <lineage>
        <taxon>Eukaryota</taxon>
        <taxon>Fungi</taxon>
        <taxon>Dikarya</taxon>
        <taxon>Basidiomycota</taxon>
        <taxon>Pucciniomycotina</taxon>
        <taxon>Pucciniomycetes</taxon>
        <taxon>Pucciniales</taxon>
        <taxon>Pucciniaceae</taxon>
        <taxon>Puccinia</taxon>
    </lineage>
</organism>
<protein>
    <recommendedName>
        <fullName evidence="3">Peptidase A2 domain-containing protein</fullName>
    </recommendedName>
</protein>
<reference evidence="1 2" key="1">
    <citation type="submission" date="2017-12" db="EMBL/GenBank/DDBJ databases">
        <title>Gene loss provides genomic basis for host adaptation in cereal stripe rust fungi.</title>
        <authorList>
            <person name="Xia C."/>
        </authorList>
    </citation>
    <scope>NUCLEOTIDE SEQUENCE [LARGE SCALE GENOMIC DNA]</scope>
    <source>
        <strain evidence="1 2">93TX-2</strain>
    </source>
</reference>
<dbReference type="SUPFAM" id="SSF50630">
    <property type="entry name" value="Acid proteases"/>
    <property type="match status" value="1"/>
</dbReference>
<dbReference type="CDD" id="cd00303">
    <property type="entry name" value="retropepsin_like"/>
    <property type="match status" value="1"/>
</dbReference>
<dbReference type="EMBL" id="PKSM01000005">
    <property type="protein sequence ID" value="POW22918.1"/>
    <property type="molecule type" value="Genomic_DNA"/>
</dbReference>
<gene>
    <name evidence="1" type="ORF">PSHT_00709</name>
</gene>
<reference evidence="2" key="2">
    <citation type="journal article" date="2018" name="BMC Genomics">
        <title>Genomic insights into host adaptation between the wheat stripe rust pathogen (Puccinia striiformis f. sp. tritici) and the barley stripe rust pathogen (Puccinia striiformis f. sp. hordei).</title>
        <authorList>
            <person name="Xia C."/>
            <person name="Wang M."/>
            <person name="Yin C."/>
            <person name="Cornejo O.E."/>
            <person name="Hulbert S.H."/>
            <person name="Chen X."/>
        </authorList>
    </citation>
    <scope>NUCLEOTIDE SEQUENCE [LARGE SCALE GENOMIC DNA]</scope>
    <source>
        <strain evidence="2">93TX-2</strain>
    </source>
</reference>
<dbReference type="OrthoDB" id="2507309at2759"/>
<evidence type="ECO:0008006" key="3">
    <source>
        <dbReference type="Google" id="ProtNLM"/>
    </source>
</evidence>
<proteinExistence type="predicted"/>
<evidence type="ECO:0000313" key="1">
    <source>
        <dbReference type="EMBL" id="POW22918.1"/>
    </source>
</evidence>
<comment type="caution">
    <text evidence="1">The sequence shown here is derived from an EMBL/GenBank/DDBJ whole genome shotgun (WGS) entry which is preliminary data.</text>
</comment>
<evidence type="ECO:0000313" key="2">
    <source>
        <dbReference type="Proteomes" id="UP000238274"/>
    </source>
</evidence>
<keyword evidence="2" id="KW-1185">Reference proteome</keyword>
<dbReference type="VEuPathDB" id="FungiDB:PSHT_00709"/>
<dbReference type="Gene3D" id="2.40.70.10">
    <property type="entry name" value="Acid Proteases"/>
    <property type="match status" value="1"/>
</dbReference>
<dbReference type="VEuPathDB" id="FungiDB:PSTT_14762"/>
<dbReference type="Proteomes" id="UP000238274">
    <property type="component" value="Unassembled WGS sequence"/>
</dbReference>